<feature type="domain" description="KfrA N-terminal DNA-binding" evidence="2">
    <location>
        <begin position="6"/>
        <end position="106"/>
    </location>
</feature>
<keyword evidence="4" id="KW-1185">Reference proteome</keyword>
<gene>
    <name evidence="3" type="ORF">D5018_20260</name>
</gene>
<sequence length="107" mass="12056">MNEINQVLQFAKHLQSSGKTPTTALLKAKLGKTIPMPTILRGLQQFKSLSEKEISELVVENKASEQVSTKANISLEEQVKQLQNQVTQLQSEQTALLKRIEQIEKQQ</sequence>
<comment type="caution">
    <text evidence="3">The sequence shown here is derived from an EMBL/GenBank/DDBJ whole genome shotgun (WGS) entry which is preliminary data.</text>
</comment>
<dbReference type="Proteomes" id="UP000281474">
    <property type="component" value="Unassembled WGS sequence"/>
</dbReference>
<protein>
    <recommendedName>
        <fullName evidence="2">KfrA N-terminal DNA-binding domain-containing protein</fullName>
    </recommendedName>
</protein>
<evidence type="ECO:0000313" key="4">
    <source>
        <dbReference type="Proteomes" id="UP000281474"/>
    </source>
</evidence>
<evidence type="ECO:0000313" key="3">
    <source>
        <dbReference type="EMBL" id="RLV57872.1"/>
    </source>
</evidence>
<feature type="coiled-coil region" evidence="1">
    <location>
        <begin position="72"/>
        <end position="106"/>
    </location>
</feature>
<reference evidence="3 4" key="1">
    <citation type="submission" date="2018-09" db="EMBL/GenBank/DDBJ databases">
        <title>Phylogeny of the Shewanellaceae, and recommendation for two new genera, Pseudoshewanella and Parashewanella.</title>
        <authorList>
            <person name="Wang G."/>
        </authorList>
    </citation>
    <scope>NUCLEOTIDE SEQUENCE [LARGE SCALE GENOMIC DNA]</scope>
    <source>
        <strain evidence="3 4">C51</strain>
    </source>
</reference>
<proteinExistence type="predicted"/>
<dbReference type="Pfam" id="PF11740">
    <property type="entry name" value="KfrA_N"/>
    <property type="match status" value="1"/>
</dbReference>
<organism evidence="3 4">
    <name type="scientific">Parashewanella curva</name>
    <dbReference type="NCBI Taxonomy" id="2338552"/>
    <lineage>
        <taxon>Bacteria</taxon>
        <taxon>Pseudomonadati</taxon>
        <taxon>Pseudomonadota</taxon>
        <taxon>Gammaproteobacteria</taxon>
        <taxon>Alteromonadales</taxon>
        <taxon>Shewanellaceae</taxon>
        <taxon>Parashewanella</taxon>
    </lineage>
</organism>
<dbReference type="OrthoDB" id="6388136at2"/>
<dbReference type="EMBL" id="QZEI01000126">
    <property type="protein sequence ID" value="RLV57872.1"/>
    <property type="molecule type" value="Genomic_DNA"/>
</dbReference>
<dbReference type="InterPro" id="IPR021104">
    <property type="entry name" value="KfrA_DNA-bd_N"/>
</dbReference>
<keyword evidence="1" id="KW-0175">Coiled coil</keyword>
<dbReference type="RefSeq" id="WP_121840797.1">
    <property type="nucleotide sequence ID" value="NZ_ML014875.1"/>
</dbReference>
<accession>A0A3L8PV08</accession>
<evidence type="ECO:0000256" key="1">
    <source>
        <dbReference type="SAM" id="Coils"/>
    </source>
</evidence>
<name>A0A3L8PV08_9GAMM</name>
<dbReference type="AlphaFoldDB" id="A0A3L8PV08"/>
<evidence type="ECO:0000259" key="2">
    <source>
        <dbReference type="Pfam" id="PF11740"/>
    </source>
</evidence>